<keyword evidence="3 5" id="KW-0238">DNA-binding</keyword>
<evidence type="ECO:0000256" key="4">
    <source>
        <dbReference type="ARBA" id="ARBA00023163"/>
    </source>
</evidence>
<evidence type="ECO:0000313" key="7">
    <source>
        <dbReference type="EMBL" id="AUT61630.1"/>
    </source>
</evidence>
<dbReference type="InterPro" id="IPR001647">
    <property type="entry name" value="HTH_TetR"/>
</dbReference>
<evidence type="ECO:0000256" key="3">
    <source>
        <dbReference type="ARBA" id="ARBA00023125"/>
    </source>
</evidence>
<dbReference type="EMBL" id="CP026112">
    <property type="protein sequence ID" value="AUT61630.1"/>
    <property type="molecule type" value="Genomic_DNA"/>
</dbReference>
<evidence type="ECO:0000256" key="1">
    <source>
        <dbReference type="ARBA" id="ARBA00022491"/>
    </source>
</evidence>
<reference evidence="7 8" key="1">
    <citation type="submission" date="2018-01" db="EMBL/GenBank/DDBJ databases">
        <title>Species boundaries and ecological features among Paraburkholderia terrae DSMZ17804T, P. hospita DSMZ17164T and P. caribensis DSMZ13236T.</title>
        <authorList>
            <person name="Pratama A.A."/>
        </authorList>
    </citation>
    <scope>NUCLEOTIDE SEQUENCE [LARGE SCALE GENOMIC DNA]</scope>
    <source>
        <strain evidence="7 8">DSM 17804</strain>
    </source>
</reference>
<evidence type="ECO:0000256" key="2">
    <source>
        <dbReference type="ARBA" id="ARBA00023015"/>
    </source>
</evidence>
<dbReference type="PROSITE" id="PS50977">
    <property type="entry name" value="HTH_TETR_2"/>
    <property type="match status" value="1"/>
</dbReference>
<name>A0A2I8EQ44_9BURK</name>
<dbReference type="PANTHER" id="PTHR30055:SF241">
    <property type="entry name" value="TRANSCRIPTIONAL REGULATORY PROTEIN"/>
    <property type="match status" value="1"/>
</dbReference>
<protein>
    <submittedName>
        <fullName evidence="7">TetR family transcriptional regulator</fullName>
    </submittedName>
</protein>
<evidence type="ECO:0000259" key="6">
    <source>
        <dbReference type="PROSITE" id="PS50977"/>
    </source>
</evidence>
<dbReference type="Gene3D" id="1.10.357.10">
    <property type="entry name" value="Tetracycline Repressor, domain 2"/>
    <property type="match status" value="1"/>
</dbReference>
<dbReference type="GO" id="GO:0000976">
    <property type="term" value="F:transcription cis-regulatory region binding"/>
    <property type="evidence" value="ECO:0007669"/>
    <property type="project" value="TreeGrafter"/>
</dbReference>
<dbReference type="Proteomes" id="UP000243502">
    <property type="component" value="Chromosome 2"/>
</dbReference>
<dbReference type="AlphaFoldDB" id="A0A2I8EQ44"/>
<dbReference type="PANTHER" id="PTHR30055">
    <property type="entry name" value="HTH-TYPE TRANSCRIPTIONAL REGULATOR RUTR"/>
    <property type="match status" value="1"/>
</dbReference>
<dbReference type="Pfam" id="PF00440">
    <property type="entry name" value="TetR_N"/>
    <property type="match status" value="1"/>
</dbReference>
<keyword evidence="1" id="KW-0678">Repressor</keyword>
<feature type="DNA-binding region" description="H-T-H motif" evidence="5">
    <location>
        <begin position="36"/>
        <end position="55"/>
    </location>
</feature>
<dbReference type="InterPro" id="IPR009057">
    <property type="entry name" value="Homeodomain-like_sf"/>
</dbReference>
<dbReference type="OrthoDB" id="7252896at2"/>
<dbReference type="KEGG" id="pter:C2L65_18085"/>
<proteinExistence type="predicted"/>
<keyword evidence="2" id="KW-0805">Transcription regulation</keyword>
<dbReference type="RefSeq" id="WP_042304727.1">
    <property type="nucleotide sequence ID" value="NZ_CP026112.1"/>
</dbReference>
<dbReference type="SUPFAM" id="SSF46689">
    <property type="entry name" value="Homeodomain-like"/>
    <property type="match status" value="1"/>
</dbReference>
<evidence type="ECO:0000313" key="8">
    <source>
        <dbReference type="Proteomes" id="UP000243502"/>
    </source>
</evidence>
<dbReference type="InterPro" id="IPR036271">
    <property type="entry name" value="Tet_transcr_reg_TetR-rel_C_sf"/>
</dbReference>
<dbReference type="InterPro" id="IPR050109">
    <property type="entry name" value="HTH-type_TetR-like_transc_reg"/>
</dbReference>
<feature type="domain" description="HTH tetR-type" evidence="6">
    <location>
        <begin position="13"/>
        <end position="73"/>
    </location>
</feature>
<keyword evidence="4" id="KW-0804">Transcription</keyword>
<evidence type="ECO:0000256" key="5">
    <source>
        <dbReference type="PROSITE-ProRule" id="PRU00335"/>
    </source>
</evidence>
<dbReference type="Pfam" id="PF13977">
    <property type="entry name" value="TetR_C_6"/>
    <property type="match status" value="1"/>
</dbReference>
<accession>A0A2I8EQ44</accession>
<dbReference type="SUPFAM" id="SSF48498">
    <property type="entry name" value="Tetracyclin repressor-like, C-terminal domain"/>
    <property type="match status" value="1"/>
</dbReference>
<dbReference type="InterPro" id="IPR039538">
    <property type="entry name" value="BetI_C"/>
</dbReference>
<organism evidence="7 8">
    <name type="scientific">Paraburkholderia terrae</name>
    <dbReference type="NCBI Taxonomy" id="311230"/>
    <lineage>
        <taxon>Bacteria</taxon>
        <taxon>Pseudomonadati</taxon>
        <taxon>Pseudomonadota</taxon>
        <taxon>Betaproteobacteria</taxon>
        <taxon>Burkholderiales</taxon>
        <taxon>Burkholderiaceae</taxon>
        <taxon>Paraburkholderia</taxon>
    </lineage>
</organism>
<dbReference type="PRINTS" id="PR00455">
    <property type="entry name" value="HTHTETR"/>
</dbReference>
<gene>
    <name evidence="7" type="ORF">C2L65_18085</name>
</gene>
<dbReference type="GO" id="GO:0003700">
    <property type="term" value="F:DNA-binding transcription factor activity"/>
    <property type="evidence" value="ECO:0007669"/>
    <property type="project" value="TreeGrafter"/>
</dbReference>
<sequence length="202" mass="23071">MKRERLTRAQRKEQTLENLLEAARIMFVKKGLAATSVEDIAEAAGYTRGAFYSNFDGKPELLLELLRRDHDSAQAKLRAIVGTGGTCEQMKAHAIEYFRRQFSEHDGFPLWVEARLLGCRDAEFQERFNVFRHEKLDQVSAYIRTFSECEGRQPPLQVDALARGLVSLCDGMQLLRMCDPQMVNDEVTQTVLAGFLSRVLQR</sequence>